<gene>
    <name evidence="1" type="ORF">GCM10010302_17570</name>
</gene>
<reference evidence="2" key="1">
    <citation type="journal article" date="2019" name="Int. J. Syst. Evol. Microbiol.">
        <title>The Global Catalogue of Microorganisms (GCM) 10K type strain sequencing project: providing services to taxonomists for standard genome sequencing and annotation.</title>
        <authorList>
            <consortium name="The Broad Institute Genomics Platform"/>
            <consortium name="The Broad Institute Genome Sequencing Center for Infectious Disease"/>
            <person name="Wu L."/>
            <person name="Ma J."/>
        </authorList>
    </citation>
    <scope>NUCLEOTIDE SEQUENCE [LARGE SCALE GENOMIC DNA]</scope>
    <source>
        <strain evidence="2">JCM 4505</strain>
    </source>
</reference>
<dbReference type="Proteomes" id="UP001501867">
    <property type="component" value="Unassembled WGS sequence"/>
</dbReference>
<accession>A0ABP3EYI5</accession>
<name>A0ABP3EYI5_9ACTN</name>
<dbReference type="EMBL" id="BAAABV010000011">
    <property type="protein sequence ID" value="GAA0280277.1"/>
    <property type="molecule type" value="Genomic_DNA"/>
</dbReference>
<sequence length="128" mass="13452">MPAAGADRAVPAARLCASSEAFRDTARVRDLVDALRPDACWIPEPSLVAEDENSPVIAHIRSTGRCPVSSAGDFGLPWRRHVVPRRPPGPCGRARPAAGALRGLLGQHVILGPDQAVAYAGACAVWTL</sequence>
<evidence type="ECO:0000313" key="1">
    <source>
        <dbReference type="EMBL" id="GAA0280277.1"/>
    </source>
</evidence>
<organism evidence="1 2">
    <name type="scientific">Streptomyces polychromogenes</name>
    <dbReference type="NCBI Taxonomy" id="67342"/>
    <lineage>
        <taxon>Bacteria</taxon>
        <taxon>Bacillati</taxon>
        <taxon>Actinomycetota</taxon>
        <taxon>Actinomycetes</taxon>
        <taxon>Kitasatosporales</taxon>
        <taxon>Streptomycetaceae</taxon>
        <taxon>Streptomyces</taxon>
    </lineage>
</organism>
<evidence type="ECO:0000313" key="2">
    <source>
        <dbReference type="Proteomes" id="UP001501867"/>
    </source>
</evidence>
<keyword evidence="2" id="KW-1185">Reference proteome</keyword>
<proteinExistence type="predicted"/>
<comment type="caution">
    <text evidence="1">The sequence shown here is derived from an EMBL/GenBank/DDBJ whole genome shotgun (WGS) entry which is preliminary data.</text>
</comment>
<protein>
    <submittedName>
        <fullName evidence="1">Uncharacterized protein</fullName>
    </submittedName>
</protein>